<dbReference type="PROSITE" id="PS51186">
    <property type="entry name" value="GNAT"/>
    <property type="match status" value="1"/>
</dbReference>
<dbReference type="Pfam" id="PF00583">
    <property type="entry name" value="Acetyltransf_1"/>
    <property type="match status" value="1"/>
</dbReference>
<dbReference type="SUPFAM" id="SSF55729">
    <property type="entry name" value="Acyl-CoA N-acyltransferases (Nat)"/>
    <property type="match status" value="1"/>
</dbReference>
<evidence type="ECO:0000313" key="3">
    <source>
        <dbReference type="Proteomes" id="UP000004080"/>
    </source>
</evidence>
<dbReference type="GO" id="GO:0016747">
    <property type="term" value="F:acyltransferase activity, transferring groups other than amino-acyl groups"/>
    <property type="evidence" value="ECO:0007669"/>
    <property type="project" value="InterPro"/>
</dbReference>
<gene>
    <name evidence="2" type="ORF">A374_13430</name>
</gene>
<name>I8IYY7_9BACL</name>
<sequence length="142" mass="16649">MAIITELSERPQWIEAFSVMKQLRPHLTEALFLNLVEEMHHSGYTMFGLYDHSRLEAVIGFTITTNLYYGKHVWVYDLVTEERSRGKGYGYELLSFVEAFAVHNNCECLALSSGVQRYDTHRFYTKKMNYKEVSKVFKKDFG</sequence>
<dbReference type="STRING" id="1196324.A374_13430"/>
<dbReference type="eggNOG" id="COG0456">
    <property type="taxonomic scope" value="Bacteria"/>
</dbReference>
<organism evidence="2 3">
    <name type="scientific">Fictibacillus macauensis ZFHKF-1</name>
    <dbReference type="NCBI Taxonomy" id="1196324"/>
    <lineage>
        <taxon>Bacteria</taxon>
        <taxon>Bacillati</taxon>
        <taxon>Bacillota</taxon>
        <taxon>Bacilli</taxon>
        <taxon>Bacillales</taxon>
        <taxon>Fictibacillaceae</taxon>
        <taxon>Fictibacillus</taxon>
    </lineage>
</organism>
<dbReference type="InterPro" id="IPR016181">
    <property type="entry name" value="Acyl_CoA_acyltransferase"/>
</dbReference>
<feature type="domain" description="N-acetyltransferase" evidence="1">
    <location>
        <begin position="2"/>
        <end position="142"/>
    </location>
</feature>
<dbReference type="AlphaFoldDB" id="I8IYY7"/>
<dbReference type="Gene3D" id="3.40.630.30">
    <property type="match status" value="1"/>
</dbReference>
<proteinExistence type="predicted"/>
<dbReference type="EMBL" id="AKKV01000030">
    <property type="protein sequence ID" value="EIT84696.1"/>
    <property type="molecule type" value="Genomic_DNA"/>
</dbReference>
<reference evidence="2 3" key="1">
    <citation type="journal article" date="2012" name="J. Bacteriol.">
        <title>Genome of Bacillus macauensis ZFHKF-1, a Long-Chain-Forming Bacterium.</title>
        <authorList>
            <person name="Cai L."/>
            <person name="Zhang T."/>
        </authorList>
    </citation>
    <scope>NUCLEOTIDE SEQUENCE [LARGE SCALE GENOMIC DNA]</scope>
    <source>
        <strain evidence="2 3">ZFHKF-1</strain>
    </source>
</reference>
<comment type="caution">
    <text evidence="2">The sequence shown here is derived from an EMBL/GenBank/DDBJ whole genome shotgun (WGS) entry which is preliminary data.</text>
</comment>
<dbReference type="RefSeq" id="WP_007202764.1">
    <property type="nucleotide sequence ID" value="NZ_AKKV01000030.1"/>
</dbReference>
<accession>I8IYY7</accession>
<keyword evidence="3" id="KW-1185">Reference proteome</keyword>
<evidence type="ECO:0000313" key="2">
    <source>
        <dbReference type="EMBL" id="EIT84696.1"/>
    </source>
</evidence>
<dbReference type="PATRIC" id="fig|1196324.3.peg.2745"/>
<dbReference type="InterPro" id="IPR000182">
    <property type="entry name" value="GNAT_dom"/>
</dbReference>
<dbReference type="Proteomes" id="UP000004080">
    <property type="component" value="Unassembled WGS sequence"/>
</dbReference>
<evidence type="ECO:0000259" key="1">
    <source>
        <dbReference type="PROSITE" id="PS51186"/>
    </source>
</evidence>
<dbReference type="CDD" id="cd04301">
    <property type="entry name" value="NAT_SF"/>
    <property type="match status" value="1"/>
</dbReference>
<dbReference type="OrthoDB" id="9805924at2"/>
<protein>
    <recommendedName>
        <fullName evidence="1">N-acetyltransferase domain-containing protein</fullName>
    </recommendedName>
</protein>